<evidence type="ECO:0000256" key="6">
    <source>
        <dbReference type="SAM" id="Phobius"/>
    </source>
</evidence>
<feature type="transmembrane region" description="Helical" evidence="6">
    <location>
        <begin position="352"/>
        <end position="372"/>
    </location>
</feature>
<feature type="transmembrane region" description="Helical" evidence="6">
    <location>
        <begin position="129"/>
        <end position="148"/>
    </location>
</feature>
<evidence type="ECO:0000256" key="5">
    <source>
        <dbReference type="ARBA" id="ARBA00023136"/>
    </source>
</evidence>
<dbReference type="Gene3D" id="1.20.1740.10">
    <property type="entry name" value="Amino acid/polyamine transporter I"/>
    <property type="match status" value="1"/>
</dbReference>
<feature type="transmembrane region" description="Helical" evidence="6">
    <location>
        <begin position="240"/>
        <end position="262"/>
    </location>
</feature>
<dbReference type="GO" id="GO:0022857">
    <property type="term" value="F:transmembrane transporter activity"/>
    <property type="evidence" value="ECO:0007669"/>
    <property type="project" value="InterPro"/>
</dbReference>
<dbReference type="PANTHER" id="PTHR42770">
    <property type="entry name" value="AMINO ACID TRANSPORTER-RELATED"/>
    <property type="match status" value="1"/>
</dbReference>
<evidence type="ECO:0000256" key="2">
    <source>
        <dbReference type="ARBA" id="ARBA00022475"/>
    </source>
</evidence>
<comment type="subcellular location">
    <subcellularLocation>
        <location evidence="1">Cell membrane</location>
        <topology evidence="1">Multi-pass membrane protein</topology>
    </subcellularLocation>
</comment>
<sequence>MSKKEHQTSLKKDQLGFFEVVALSVAIIAPTFASSMNFGMMVSSAGTAIGFVFILSVLMLLCVAFSFVKFGQRFASAGSAYAYVKAGLGDNVGTVSGWGLLLAYFTFTSGCSAAFGYLLSAFIQEISGVQVPWIIFTVLGIVAIWLITYYDIQLSTRIMLFIELASIALLVIVALFVLAKVSGTSGISFRPFALRGAVLPDGSKVTAAGIGGAIVPAVLCFGGFEGAASLGEESRNPKKYIPLAILSTVIFAGLIFIVMAWAEMNGFGITKAGLTRFTQAGSSVVELSSEYTNPAITLLVTLAIAVSAFSTALGSMTASTRMLYDLSKEGKVPAVFSHVHPKHNTPYTSDHTIFVLALIPPIAMYAASAGKISGTDVFGTVATVGILGLILTYALTCLSSVVYFTRVREGKREWTWQAIFPIIAIGVMAYCFYGNLVGNSLAVITFAIMIIGFIITKVYQARTTRSTAGAQSRIA</sequence>
<evidence type="ECO:0000256" key="4">
    <source>
        <dbReference type="ARBA" id="ARBA00022989"/>
    </source>
</evidence>
<accession>A0A1I7HH26</accession>
<dbReference type="Proteomes" id="UP000198817">
    <property type="component" value="Unassembled WGS sequence"/>
</dbReference>
<evidence type="ECO:0000256" key="3">
    <source>
        <dbReference type="ARBA" id="ARBA00022692"/>
    </source>
</evidence>
<keyword evidence="8" id="KW-1185">Reference proteome</keyword>
<dbReference type="PANTHER" id="PTHR42770:SF7">
    <property type="entry name" value="MEMBRANE PROTEIN"/>
    <property type="match status" value="1"/>
</dbReference>
<dbReference type="InterPro" id="IPR050367">
    <property type="entry name" value="APC_superfamily"/>
</dbReference>
<keyword evidence="4 6" id="KW-1133">Transmembrane helix</keyword>
<evidence type="ECO:0000313" key="8">
    <source>
        <dbReference type="Proteomes" id="UP000198817"/>
    </source>
</evidence>
<feature type="transmembrane region" description="Helical" evidence="6">
    <location>
        <begin position="378"/>
        <end position="404"/>
    </location>
</feature>
<proteinExistence type="predicted"/>
<dbReference type="PIRSF" id="PIRSF006060">
    <property type="entry name" value="AA_transporter"/>
    <property type="match status" value="1"/>
</dbReference>
<keyword evidence="3 6" id="KW-0812">Transmembrane</keyword>
<feature type="transmembrane region" description="Helical" evidence="6">
    <location>
        <begin position="20"/>
        <end position="42"/>
    </location>
</feature>
<feature type="transmembrane region" description="Helical" evidence="6">
    <location>
        <begin position="101"/>
        <end position="123"/>
    </location>
</feature>
<feature type="transmembrane region" description="Helical" evidence="6">
    <location>
        <begin position="295"/>
        <end position="318"/>
    </location>
</feature>
<evidence type="ECO:0000313" key="7">
    <source>
        <dbReference type="EMBL" id="SFU60054.1"/>
    </source>
</evidence>
<feature type="transmembrane region" description="Helical" evidence="6">
    <location>
        <begin position="441"/>
        <end position="459"/>
    </location>
</feature>
<keyword evidence="2" id="KW-1003">Cell membrane</keyword>
<organism evidence="7 8">
    <name type="scientific">Eubacterium pyruvativorans</name>
    <dbReference type="NCBI Taxonomy" id="155865"/>
    <lineage>
        <taxon>Bacteria</taxon>
        <taxon>Bacillati</taxon>
        <taxon>Bacillota</taxon>
        <taxon>Clostridia</taxon>
        <taxon>Eubacteriales</taxon>
        <taxon>Eubacteriaceae</taxon>
        <taxon>Eubacterium</taxon>
    </lineage>
</organism>
<dbReference type="EMBL" id="FPBT01000017">
    <property type="protein sequence ID" value="SFU60054.1"/>
    <property type="molecule type" value="Genomic_DNA"/>
</dbReference>
<dbReference type="AlphaFoldDB" id="A0A1I7HH26"/>
<gene>
    <name evidence="7" type="ORF">SAMN05216508_1179</name>
</gene>
<name>A0A1I7HH26_9FIRM</name>
<reference evidence="7 8" key="1">
    <citation type="submission" date="2016-10" db="EMBL/GenBank/DDBJ databases">
        <authorList>
            <person name="de Groot N.N."/>
        </authorList>
    </citation>
    <scope>NUCLEOTIDE SEQUENCE [LARGE SCALE GENOMIC DNA]</scope>
    <source>
        <strain evidence="7 8">KHGC13</strain>
    </source>
</reference>
<dbReference type="Pfam" id="PF13520">
    <property type="entry name" value="AA_permease_2"/>
    <property type="match status" value="1"/>
</dbReference>
<dbReference type="GO" id="GO:0005886">
    <property type="term" value="C:plasma membrane"/>
    <property type="evidence" value="ECO:0007669"/>
    <property type="project" value="UniProtKB-SubCell"/>
</dbReference>
<dbReference type="STRING" id="155865.SAMN05216515_11822"/>
<protein>
    <submittedName>
        <fullName evidence="7">Amino acid/polyamine/organocation transporter, APC superfamily</fullName>
    </submittedName>
</protein>
<keyword evidence="5 6" id="KW-0472">Membrane</keyword>
<dbReference type="RefSeq" id="WP_163439533.1">
    <property type="nucleotide sequence ID" value="NZ_CACZKG010000031.1"/>
</dbReference>
<dbReference type="InterPro" id="IPR002293">
    <property type="entry name" value="AA/rel_permease1"/>
</dbReference>
<feature type="transmembrane region" description="Helical" evidence="6">
    <location>
        <begin position="416"/>
        <end position="435"/>
    </location>
</feature>
<feature type="transmembrane region" description="Helical" evidence="6">
    <location>
        <begin position="48"/>
        <end position="68"/>
    </location>
</feature>
<feature type="transmembrane region" description="Helical" evidence="6">
    <location>
        <begin position="205"/>
        <end position="228"/>
    </location>
</feature>
<feature type="transmembrane region" description="Helical" evidence="6">
    <location>
        <begin position="160"/>
        <end position="179"/>
    </location>
</feature>
<evidence type="ECO:0000256" key="1">
    <source>
        <dbReference type="ARBA" id="ARBA00004651"/>
    </source>
</evidence>